<gene>
    <name evidence="1" type="ORF">COV55_00700</name>
</gene>
<protein>
    <submittedName>
        <fullName evidence="1">Uncharacterized protein</fullName>
    </submittedName>
</protein>
<comment type="caution">
    <text evidence="1">The sequence shown here is derived from an EMBL/GenBank/DDBJ whole genome shotgun (WGS) entry which is preliminary data.</text>
</comment>
<reference evidence="1 2" key="1">
    <citation type="submission" date="2017-09" db="EMBL/GenBank/DDBJ databases">
        <title>Depth-based differentiation of microbial function through sediment-hosted aquifers and enrichment of novel symbionts in the deep terrestrial subsurface.</title>
        <authorList>
            <person name="Probst A.J."/>
            <person name="Ladd B."/>
            <person name="Jarett J.K."/>
            <person name="Geller-Mcgrath D.E."/>
            <person name="Sieber C.M."/>
            <person name="Emerson J.B."/>
            <person name="Anantharaman K."/>
            <person name="Thomas B.C."/>
            <person name="Malmstrom R."/>
            <person name="Stieglmeier M."/>
            <person name="Klingl A."/>
            <person name="Woyke T."/>
            <person name="Ryan C.M."/>
            <person name="Banfield J.F."/>
        </authorList>
    </citation>
    <scope>NUCLEOTIDE SEQUENCE [LARGE SCALE GENOMIC DNA]</scope>
    <source>
        <strain evidence="1">CG11_big_fil_rev_8_21_14_0_20_36_20</strain>
    </source>
</reference>
<evidence type="ECO:0000313" key="1">
    <source>
        <dbReference type="EMBL" id="PIR06930.1"/>
    </source>
</evidence>
<name>A0A2H0NDG0_9BACT</name>
<dbReference type="Proteomes" id="UP000230564">
    <property type="component" value="Unassembled WGS sequence"/>
</dbReference>
<sequence length="113" mass="13083">MKFSNLQKFILKQIWENEARGSSHHGSKTTRTVLEKFYDNKKNPPPQKIRANIITTSIERLINKGLIVGFGEKTQHKLFIREIKLTAQGRQVAQVLLSQQAKLPFKKRSARKK</sequence>
<evidence type="ECO:0000313" key="2">
    <source>
        <dbReference type="Proteomes" id="UP000230564"/>
    </source>
</evidence>
<dbReference type="EMBL" id="PCWQ01000007">
    <property type="protein sequence ID" value="PIR06930.1"/>
    <property type="molecule type" value="Genomic_DNA"/>
</dbReference>
<accession>A0A2H0NDG0</accession>
<dbReference type="AlphaFoldDB" id="A0A2H0NDG0"/>
<proteinExistence type="predicted"/>
<organism evidence="1 2">
    <name type="scientific">Candidatus Komeilibacteria bacterium CG11_big_fil_rev_8_21_14_0_20_36_20</name>
    <dbReference type="NCBI Taxonomy" id="1974477"/>
    <lineage>
        <taxon>Bacteria</taxon>
        <taxon>Candidatus Komeiliibacteriota</taxon>
    </lineage>
</organism>